<feature type="compositionally biased region" description="Basic and acidic residues" evidence="1">
    <location>
        <begin position="70"/>
        <end position="79"/>
    </location>
</feature>
<protein>
    <submittedName>
        <fullName evidence="2">Uncharacterized protein</fullName>
    </submittedName>
</protein>
<name>A0A8A1M7A0_AJECA</name>
<gene>
    <name evidence="2" type="ORF">I7I51_04076</name>
</gene>
<feature type="region of interest" description="Disordered" evidence="1">
    <location>
        <begin position="1"/>
        <end position="79"/>
    </location>
</feature>
<dbReference type="AlphaFoldDB" id="A0A8A1M7A0"/>
<dbReference type="EMBL" id="CP069111">
    <property type="protein sequence ID" value="QSS61899.1"/>
    <property type="molecule type" value="Genomic_DNA"/>
</dbReference>
<evidence type="ECO:0000313" key="3">
    <source>
        <dbReference type="Proteomes" id="UP000663671"/>
    </source>
</evidence>
<dbReference type="VEuPathDB" id="FungiDB:I7I51_04076"/>
<feature type="compositionally biased region" description="Basic residues" evidence="1">
    <location>
        <begin position="18"/>
        <end position="29"/>
    </location>
</feature>
<organism evidence="2 3">
    <name type="scientific">Ajellomyces capsulatus</name>
    <name type="common">Darling's disease fungus</name>
    <name type="synonym">Histoplasma capsulatum</name>
    <dbReference type="NCBI Taxonomy" id="5037"/>
    <lineage>
        <taxon>Eukaryota</taxon>
        <taxon>Fungi</taxon>
        <taxon>Dikarya</taxon>
        <taxon>Ascomycota</taxon>
        <taxon>Pezizomycotina</taxon>
        <taxon>Eurotiomycetes</taxon>
        <taxon>Eurotiomycetidae</taxon>
        <taxon>Onygenales</taxon>
        <taxon>Ajellomycetaceae</taxon>
        <taxon>Histoplasma</taxon>
    </lineage>
</organism>
<feature type="compositionally biased region" description="Basic and acidic residues" evidence="1">
    <location>
        <begin position="30"/>
        <end position="39"/>
    </location>
</feature>
<proteinExistence type="predicted"/>
<evidence type="ECO:0000256" key="1">
    <source>
        <dbReference type="SAM" id="MobiDB-lite"/>
    </source>
</evidence>
<evidence type="ECO:0000313" key="2">
    <source>
        <dbReference type="EMBL" id="QSS61899.1"/>
    </source>
</evidence>
<accession>A0A8A1M7A0</accession>
<dbReference type="Proteomes" id="UP000663671">
    <property type="component" value="Chromosome 5"/>
</dbReference>
<reference evidence="2" key="1">
    <citation type="submission" date="2021-01" db="EMBL/GenBank/DDBJ databases">
        <title>Chromosome-level genome assembly of a human fungal pathogen reveals clustering of transcriptionally co-regulated genes.</title>
        <authorList>
            <person name="Voorhies M."/>
            <person name="Cohen S."/>
            <person name="Shea T.P."/>
            <person name="Petrus S."/>
            <person name="Munoz J.F."/>
            <person name="Poplawski S."/>
            <person name="Goldman W.E."/>
            <person name="Michael T."/>
            <person name="Cuomo C.A."/>
            <person name="Sil A."/>
            <person name="Beyhan S."/>
        </authorList>
    </citation>
    <scope>NUCLEOTIDE SEQUENCE</scope>
    <source>
        <strain evidence="2">WU24</strain>
    </source>
</reference>
<feature type="compositionally biased region" description="Polar residues" evidence="1">
    <location>
        <begin position="53"/>
        <end position="66"/>
    </location>
</feature>
<feature type="non-terminal residue" evidence="2">
    <location>
        <position position="137"/>
    </location>
</feature>
<sequence>VSRFQVLEDGDSIDTRPEKKKKKKRKKEKRERLSQDSHSGHLKGGSVAAEAIRTTQVTAETPQKGTGSAKDGRKEELSQCRKRESCLLLESHSGRDKIRRCAFFCRGWQQTFPCPFLAWPTNRHNAGTLRPFDPDPG</sequence>